<evidence type="ECO:0000313" key="3">
    <source>
        <dbReference type="Proteomes" id="UP000641386"/>
    </source>
</evidence>
<protein>
    <submittedName>
        <fullName evidence="2">Uncharacterized protein</fullName>
    </submittedName>
</protein>
<gene>
    <name evidence="2" type="ORF">GCM10014715_01180</name>
</gene>
<dbReference type="EMBL" id="BNBC01000001">
    <property type="protein sequence ID" value="GHE52307.1"/>
    <property type="molecule type" value="Genomic_DNA"/>
</dbReference>
<organism evidence="2 3">
    <name type="scientific">Streptomyces spiralis</name>
    <dbReference type="NCBI Taxonomy" id="66376"/>
    <lineage>
        <taxon>Bacteria</taxon>
        <taxon>Bacillati</taxon>
        <taxon>Actinomycetota</taxon>
        <taxon>Actinomycetes</taxon>
        <taxon>Kitasatosporales</taxon>
        <taxon>Streptomycetaceae</taxon>
        <taxon>Streptomyces</taxon>
    </lineage>
</organism>
<keyword evidence="3" id="KW-1185">Reference proteome</keyword>
<evidence type="ECO:0000256" key="1">
    <source>
        <dbReference type="SAM" id="MobiDB-lite"/>
    </source>
</evidence>
<accession>A0A918ZIW1</accession>
<comment type="caution">
    <text evidence="2">The sequence shown here is derived from an EMBL/GenBank/DDBJ whole genome shotgun (WGS) entry which is preliminary data.</text>
</comment>
<reference evidence="2" key="2">
    <citation type="submission" date="2020-09" db="EMBL/GenBank/DDBJ databases">
        <authorList>
            <person name="Sun Q."/>
            <person name="Ohkuma M."/>
        </authorList>
    </citation>
    <scope>NUCLEOTIDE SEQUENCE</scope>
    <source>
        <strain evidence="2">JCM 3302</strain>
    </source>
</reference>
<proteinExistence type="predicted"/>
<sequence>MWRADARSITYEGLWWKPPLGPVRLPPHGPARFLVRATGAPSDTRLAGTGFDTALPQVGTGRRFRARMTTLWETLGVPGVGFAPGDRHTDQAAARTDTPGRACPIHTEGLTNT</sequence>
<name>A0A918ZIW1_9ACTN</name>
<dbReference type="AlphaFoldDB" id="A0A918ZIW1"/>
<dbReference type="Proteomes" id="UP000641386">
    <property type="component" value="Unassembled WGS sequence"/>
</dbReference>
<feature type="region of interest" description="Disordered" evidence="1">
    <location>
        <begin position="82"/>
        <end position="113"/>
    </location>
</feature>
<evidence type="ECO:0000313" key="2">
    <source>
        <dbReference type="EMBL" id="GHE52307.1"/>
    </source>
</evidence>
<reference evidence="2" key="1">
    <citation type="journal article" date="2014" name="Int. J. Syst. Evol. Microbiol.">
        <title>Complete genome sequence of Corynebacterium casei LMG S-19264T (=DSM 44701T), isolated from a smear-ripened cheese.</title>
        <authorList>
            <consortium name="US DOE Joint Genome Institute (JGI-PGF)"/>
            <person name="Walter F."/>
            <person name="Albersmeier A."/>
            <person name="Kalinowski J."/>
            <person name="Ruckert C."/>
        </authorList>
    </citation>
    <scope>NUCLEOTIDE SEQUENCE</scope>
    <source>
        <strain evidence="2">JCM 3302</strain>
    </source>
</reference>